<dbReference type="RefSeq" id="WP_129891454.1">
    <property type="nucleotide sequence ID" value="NZ_CP035758.1"/>
</dbReference>
<accession>A0A4P6JY79</accession>
<organism evidence="2 3">
    <name type="scientific">Ktedonosporobacter rubrisoli</name>
    <dbReference type="NCBI Taxonomy" id="2509675"/>
    <lineage>
        <taxon>Bacteria</taxon>
        <taxon>Bacillati</taxon>
        <taxon>Chloroflexota</taxon>
        <taxon>Ktedonobacteria</taxon>
        <taxon>Ktedonobacterales</taxon>
        <taxon>Ktedonosporobacteraceae</taxon>
        <taxon>Ktedonosporobacter</taxon>
    </lineage>
</organism>
<protein>
    <recommendedName>
        <fullName evidence="1">Novel STAND NTPase 2 domain-containing protein</fullName>
    </recommendedName>
</protein>
<reference evidence="2 3" key="1">
    <citation type="submission" date="2019-01" db="EMBL/GenBank/DDBJ databases">
        <title>Ktedonosporobacter rubrisoli SCAWS-G2.</title>
        <authorList>
            <person name="Huang Y."/>
            <person name="Yan B."/>
        </authorList>
    </citation>
    <scope>NUCLEOTIDE SEQUENCE [LARGE SCALE GENOMIC DNA]</scope>
    <source>
        <strain evidence="2 3">SCAWS-G2</strain>
    </source>
</reference>
<dbReference type="PANTHER" id="PTHR34301">
    <property type="entry name" value="DNA-BINDING PROTEIN-RELATED"/>
    <property type="match status" value="1"/>
</dbReference>
<evidence type="ECO:0000313" key="3">
    <source>
        <dbReference type="Proteomes" id="UP000290365"/>
    </source>
</evidence>
<dbReference type="Gene3D" id="3.40.50.300">
    <property type="entry name" value="P-loop containing nucleotide triphosphate hydrolases"/>
    <property type="match status" value="1"/>
</dbReference>
<dbReference type="KEGG" id="kbs:EPA93_32230"/>
<keyword evidence="3" id="KW-1185">Reference proteome</keyword>
<dbReference type="SUPFAM" id="SSF52540">
    <property type="entry name" value="P-loop containing nucleoside triphosphate hydrolases"/>
    <property type="match status" value="1"/>
</dbReference>
<proteinExistence type="predicted"/>
<dbReference type="Proteomes" id="UP000290365">
    <property type="component" value="Chromosome"/>
</dbReference>
<evidence type="ECO:0000259" key="1">
    <source>
        <dbReference type="Pfam" id="PF20702"/>
    </source>
</evidence>
<dbReference type="EMBL" id="CP035758">
    <property type="protein sequence ID" value="QBD80390.1"/>
    <property type="molecule type" value="Genomic_DNA"/>
</dbReference>
<dbReference type="OrthoDB" id="144835at2"/>
<dbReference type="InterPro" id="IPR049051">
    <property type="entry name" value="nSTAND2"/>
</dbReference>
<evidence type="ECO:0000313" key="2">
    <source>
        <dbReference type="EMBL" id="QBD80390.1"/>
    </source>
</evidence>
<dbReference type="AlphaFoldDB" id="A0A4P6JY79"/>
<feature type="domain" description="Novel STAND NTPase 2" evidence="1">
    <location>
        <begin position="46"/>
        <end position="290"/>
    </location>
</feature>
<dbReference type="InterPro" id="IPR027417">
    <property type="entry name" value="P-loop_NTPase"/>
</dbReference>
<gene>
    <name evidence="2" type="ORF">EPA93_32230</name>
</gene>
<dbReference type="Pfam" id="PF20702">
    <property type="entry name" value="nSTAND2"/>
    <property type="match status" value="1"/>
</dbReference>
<name>A0A4P6JY79_KTERU</name>
<dbReference type="PANTHER" id="PTHR34301:SF8">
    <property type="entry name" value="ATPASE DOMAIN-CONTAINING PROTEIN"/>
    <property type="match status" value="1"/>
</dbReference>
<sequence length="465" mass="54491">METDPFNPYYDLAAVRDPKMFFGRSHLLRRLYSATTNRQSVSLVGPRHIGKSSVLKCMQVPEIYARFGYDLSHTLLVLLDLREYLQKNCDDFFNAVSKQVVIQAHKQLPLSLEGIGGEDEFVLLLDQIQERGFHLVLLMDAFDNIIRNKEFNLEFFAFLRALATMGKVSYVTASLAPLYEVCHSAIEGSPFFNIFSTFSLESLLEDEARDLITQPARRAGLSFSQEEVDWILKQAGRHPFFIQRMCHFLFEEKCLYSSEKVDLHRARSQAYNDLQPHFEYTWERLSEQQHELLKNEARLAENTRRELPELSESALFRKFVRDKYRIHLFHMTVEEVEKVLENLDDARALGESDLRHMNVVSSRLNRPDAARIEKGMALREALYEAFERLRGNGTRRDTAPEWKLYNILYYRYFKNHLKNEQIAARLEFSSTRQYFRDRNKALDALFNVLMEMEAVAYGRNDEQSI</sequence>